<gene>
    <name evidence="2" type="ORF">FJT64_008211</name>
</gene>
<organism evidence="2 3">
    <name type="scientific">Amphibalanus amphitrite</name>
    <name type="common">Striped barnacle</name>
    <name type="synonym">Balanus amphitrite</name>
    <dbReference type="NCBI Taxonomy" id="1232801"/>
    <lineage>
        <taxon>Eukaryota</taxon>
        <taxon>Metazoa</taxon>
        <taxon>Ecdysozoa</taxon>
        <taxon>Arthropoda</taxon>
        <taxon>Crustacea</taxon>
        <taxon>Multicrustacea</taxon>
        <taxon>Cirripedia</taxon>
        <taxon>Thoracica</taxon>
        <taxon>Thoracicalcarea</taxon>
        <taxon>Balanomorpha</taxon>
        <taxon>Balanoidea</taxon>
        <taxon>Balanidae</taxon>
        <taxon>Amphibalaninae</taxon>
        <taxon>Amphibalanus</taxon>
    </lineage>
</organism>
<reference evidence="2 3" key="1">
    <citation type="submission" date="2019-07" db="EMBL/GenBank/DDBJ databases">
        <title>Draft genome assembly of a fouling barnacle, Amphibalanus amphitrite (Darwin, 1854): The first reference genome for Thecostraca.</title>
        <authorList>
            <person name="Kim W."/>
        </authorList>
    </citation>
    <scope>NUCLEOTIDE SEQUENCE [LARGE SCALE GENOMIC DNA]</scope>
    <source>
        <strain evidence="2">SNU_AA5</strain>
        <tissue evidence="2">Soma without cirri and trophi</tissue>
    </source>
</reference>
<dbReference type="EMBL" id="VIIS01001707">
    <property type="protein sequence ID" value="KAF0294071.1"/>
    <property type="molecule type" value="Genomic_DNA"/>
</dbReference>
<dbReference type="AlphaFoldDB" id="A0A6A4VXD3"/>
<evidence type="ECO:0000313" key="2">
    <source>
        <dbReference type="EMBL" id="KAF0294071.1"/>
    </source>
</evidence>
<feature type="region of interest" description="Disordered" evidence="1">
    <location>
        <begin position="45"/>
        <end position="77"/>
    </location>
</feature>
<dbReference type="OrthoDB" id="6355072at2759"/>
<sequence length="118" mass="12532">MQLSEALVVLGRVPFEFCRPEPSAAERAASRVRVTYFESKKPLTVPAVEAGDTSTPEESDVSAPDALPQASPDVPAHTQVTASTGEMPTTYIVQTLIQTAFRKGAEVVSPGIVSVHHS</sequence>
<dbReference type="Proteomes" id="UP000440578">
    <property type="component" value="Unassembled WGS sequence"/>
</dbReference>
<evidence type="ECO:0000313" key="3">
    <source>
        <dbReference type="Proteomes" id="UP000440578"/>
    </source>
</evidence>
<proteinExistence type="predicted"/>
<accession>A0A6A4VXD3</accession>
<evidence type="ECO:0000256" key="1">
    <source>
        <dbReference type="SAM" id="MobiDB-lite"/>
    </source>
</evidence>
<comment type="caution">
    <text evidence="2">The sequence shown here is derived from an EMBL/GenBank/DDBJ whole genome shotgun (WGS) entry which is preliminary data.</text>
</comment>
<protein>
    <submittedName>
        <fullName evidence="2">Uncharacterized protein</fullName>
    </submittedName>
</protein>
<keyword evidence="3" id="KW-1185">Reference proteome</keyword>
<name>A0A6A4VXD3_AMPAM</name>